<dbReference type="Gene3D" id="4.10.280.10">
    <property type="entry name" value="Helix-loop-helix DNA-binding domain"/>
    <property type="match status" value="1"/>
</dbReference>
<dbReference type="RefSeq" id="WP_016766643.1">
    <property type="nucleotide sequence ID" value="NZ_CAKKMH010000036.1"/>
</dbReference>
<evidence type="ECO:0000313" key="2">
    <source>
        <dbReference type="Proteomes" id="UP000501076"/>
    </source>
</evidence>
<sequence>MQGYKGVLQQTLLIEIEKEREKMIQVAREEGITSDRTLQVSRSIDQLLNELQKVSLTK</sequence>
<dbReference type="EMBL" id="CP045272">
    <property type="protein sequence ID" value="QJX78025.1"/>
    <property type="molecule type" value="Genomic_DNA"/>
</dbReference>
<proteinExistence type="predicted"/>
<protein>
    <submittedName>
        <fullName evidence="1">Spo0E family sporulation regulatory protein-aspartic acid phosphatase</fullName>
    </submittedName>
</protein>
<dbReference type="Proteomes" id="UP000501076">
    <property type="component" value="Chromosome"/>
</dbReference>
<gene>
    <name evidence="1" type="ORF">FDZ14_18190</name>
</gene>
<dbReference type="GO" id="GO:0043937">
    <property type="term" value="P:regulation of sporulation"/>
    <property type="evidence" value="ECO:0007669"/>
    <property type="project" value="InterPro"/>
</dbReference>
<dbReference type="GO" id="GO:0046983">
    <property type="term" value="F:protein dimerization activity"/>
    <property type="evidence" value="ECO:0007669"/>
    <property type="project" value="InterPro"/>
</dbReference>
<organism evidence="1 2">
    <name type="scientific">Priestia megaterium</name>
    <name type="common">Bacillus megaterium</name>
    <dbReference type="NCBI Taxonomy" id="1404"/>
    <lineage>
        <taxon>Bacteria</taxon>
        <taxon>Bacillati</taxon>
        <taxon>Bacillota</taxon>
        <taxon>Bacilli</taxon>
        <taxon>Bacillales</taxon>
        <taxon>Bacillaceae</taxon>
        <taxon>Priestia</taxon>
    </lineage>
</organism>
<accession>A0A1Q8TRY0</accession>
<dbReference type="InterPro" id="IPR037208">
    <property type="entry name" value="Spo0E-like_sf"/>
</dbReference>
<dbReference type="Pfam" id="PF09388">
    <property type="entry name" value="SpoOE-like"/>
    <property type="match status" value="1"/>
</dbReference>
<dbReference type="InterPro" id="IPR018540">
    <property type="entry name" value="Spo0E-like"/>
</dbReference>
<dbReference type="SUPFAM" id="SSF140500">
    <property type="entry name" value="BAS1536-like"/>
    <property type="match status" value="1"/>
</dbReference>
<dbReference type="AlphaFoldDB" id="A0A1Q8TRY0"/>
<reference evidence="1 2" key="1">
    <citation type="submission" date="2019-10" db="EMBL/GenBank/DDBJ databases">
        <title>Complete genome sequences for adaption low water activity.</title>
        <authorList>
            <person name="Zhao L."/>
            <person name="Zhong J."/>
        </authorList>
    </citation>
    <scope>NUCLEOTIDE SEQUENCE [LARGE SCALE GENOMIC DNA]</scope>
    <source>
        <strain evidence="1 2">FDU301</strain>
    </source>
</reference>
<name>A0A1Q8TRY0_PRIMG</name>
<dbReference type="InterPro" id="IPR036638">
    <property type="entry name" value="HLH_DNA-bd_sf"/>
</dbReference>
<evidence type="ECO:0000313" key="1">
    <source>
        <dbReference type="EMBL" id="QJX78025.1"/>
    </source>
</evidence>